<protein>
    <submittedName>
        <fullName evidence="1">Uncharacterized protein</fullName>
    </submittedName>
</protein>
<evidence type="ECO:0000313" key="1">
    <source>
        <dbReference type="EMBL" id="MBC8318424.1"/>
    </source>
</evidence>
<comment type="caution">
    <text evidence="1">The sequence shown here is derived from an EMBL/GenBank/DDBJ whole genome shotgun (WGS) entry which is preliminary data.</text>
</comment>
<dbReference type="AlphaFoldDB" id="A0A8J6TCT0"/>
<organism evidence="1 2">
    <name type="scientific">Candidatus Desulfobia pelagia</name>
    <dbReference type="NCBI Taxonomy" id="2841692"/>
    <lineage>
        <taxon>Bacteria</taxon>
        <taxon>Pseudomonadati</taxon>
        <taxon>Thermodesulfobacteriota</taxon>
        <taxon>Desulfobulbia</taxon>
        <taxon>Desulfobulbales</taxon>
        <taxon>Desulfobulbaceae</taxon>
        <taxon>Candidatus Desulfobia</taxon>
    </lineage>
</organism>
<name>A0A8J6TCT0_9BACT</name>
<sequence>MTLRELTPLQEAVHQMDETIRQLQLQRAALAAHIPVEEKDRRQGPATILNPRTGKYEVIKPSKGCR</sequence>
<dbReference type="EMBL" id="JACNJZ010000158">
    <property type="protein sequence ID" value="MBC8318424.1"/>
    <property type="molecule type" value="Genomic_DNA"/>
</dbReference>
<gene>
    <name evidence="1" type="ORF">H8E41_11005</name>
</gene>
<evidence type="ECO:0000313" key="2">
    <source>
        <dbReference type="Proteomes" id="UP000614424"/>
    </source>
</evidence>
<accession>A0A8J6TCT0</accession>
<proteinExistence type="predicted"/>
<dbReference type="Proteomes" id="UP000614424">
    <property type="component" value="Unassembled WGS sequence"/>
</dbReference>
<reference evidence="1 2" key="1">
    <citation type="submission" date="2020-08" db="EMBL/GenBank/DDBJ databases">
        <title>Bridging the membrane lipid divide: bacteria of the FCB group superphylum have the potential to synthesize archaeal ether lipids.</title>
        <authorList>
            <person name="Villanueva L."/>
            <person name="Von Meijenfeldt F.A.B."/>
            <person name="Westbye A.B."/>
            <person name="Yadav S."/>
            <person name="Hopmans E.C."/>
            <person name="Dutilh B.E."/>
            <person name="Sinninghe Damste J.S."/>
        </authorList>
    </citation>
    <scope>NUCLEOTIDE SEQUENCE [LARGE SCALE GENOMIC DNA]</scope>
    <source>
        <strain evidence="1">NIOZ-UU47</strain>
    </source>
</reference>